<sequence length="305" mass="34097">MTGMAHKNMAASVRARLMNVARENKEAFDLVLIRYALERLLYRVAQSTYREQFVVKGAVMFQVWSRLQHRPTRDLDLLGAGAPDLERFEDCFRSLCNQKVDEDGLVFVSETVTANRMKEAEEYEGIRMKLEAQLVSARIPIQVDIGFGDAITPAAVTTKFPTVLNFPSPELLSYPRETVVAEKFQAMVALGIANSRMKDFFDLYTLCNQFKFEGAVVQKAICATFERRKTAIPGSQPLALTSEFTADSQKASQWIAFLRKGNLGSGNLALADVAERLTEFLMPPSISASEGKPFVQNWSPTSGWC</sequence>
<evidence type="ECO:0000313" key="1">
    <source>
        <dbReference type="EMBL" id="QDT62515.1"/>
    </source>
</evidence>
<name>A0A517T2A4_9BACT</name>
<accession>A0A517T2A4</accession>
<dbReference type="Proteomes" id="UP000315003">
    <property type="component" value="Chromosome"/>
</dbReference>
<dbReference type="Pfam" id="PF08843">
    <property type="entry name" value="AbiEii"/>
    <property type="match status" value="1"/>
</dbReference>
<gene>
    <name evidence="1" type="ORF">SV7mr_50630</name>
</gene>
<keyword evidence="2" id="KW-1185">Reference proteome</keyword>
<proteinExistence type="predicted"/>
<organism evidence="1 2">
    <name type="scientific">Stieleria bergensis</name>
    <dbReference type="NCBI Taxonomy" id="2528025"/>
    <lineage>
        <taxon>Bacteria</taxon>
        <taxon>Pseudomonadati</taxon>
        <taxon>Planctomycetota</taxon>
        <taxon>Planctomycetia</taxon>
        <taxon>Pirellulales</taxon>
        <taxon>Pirellulaceae</taxon>
        <taxon>Stieleria</taxon>
    </lineage>
</organism>
<dbReference type="AlphaFoldDB" id="A0A517T2A4"/>
<reference evidence="1 2" key="1">
    <citation type="submission" date="2019-02" db="EMBL/GenBank/DDBJ databases">
        <title>Deep-cultivation of Planctomycetes and their phenomic and genomic characterization uncovers novel biology.</title>
        <authorList>
            <person name="Wiegand S."/>
            <person name="Jogler M."/>
            <person name="Boedeker C."/>
            <person name="Pinto D."/>
            <person name="Vollmers J."/>
            <person name="Rivas-Marin E."/>
            <person name="Kohn T."/>
            <person name="Peeters S.H."/>
            <person name="Heuer A."/>
            <person name="Rast P."/>
            <person name="Oberbeckmann S."/>
            <person name="Bunk B."/>
            <person name="Jeske O."/>
            <person name="Meyerdierks A."/>
            <person name="Storesund J.E."/>
            <person name="Kallscheuer N."/>
            <person name="Luecker S."/>
            <person name="Lage O.M."/>
            <person name="Pohl T."/>
            <person name="Merkel B.J."/>
            <person name="Hornburger P."/>
            <person name="Mueller R.-W."/>
            <person name="Bruemmer F."/>
            <person name="Labrenz M."/>
            <person name="Spormann A.M."/>
            <person name="Op den Camp H."/>
            <person name="Overmann J."/>
            <person name="Amann R."/>
            <person name="Jetten M.S.M."/>
            <person name="Mascher T."/>
            <person name="Medema M.H."/>
            <person name="Devos D.P."/>
            <person name="Kaster A.-K."/>
            <person name="Ovreas L."/>
            <person name="Rohde M."/>
            <person name="Galperin M.Y."/>
            <person name="Jogler C."/>
        </authorList>
    </citation>
    <scope>NUCLEOTIDE SEQUENCE [LARGE SCALE GENOMIC DNA]</scope>
    <source>
        <strain evidence="1 2">SV_7m_r</strain>
    </source>
</reference>
<dbReference type="InterPro" id="IPR014942">
    <property type="entry name" value="AbiEii"/>
</dbReference>
<dbReference type="EMBL" id="CP036272">
    <property type="protein sequence ID" value="QDT62515.1"/>
    <property type="molecule type" value="Genomic_DNA"/>
</dbReference>
<dbReference type="RefSeq" id="WP_419187844.1">
    <property type="nucleotide sequence ID" value="NZ_CP036272.1"/>
</dbReference>
<evidence type="ECO:0000313" key="2">
    <source>
        <dbReference type="Proteomes" id="UP000315003"/>
    </source>
</evidence>
<evidence type="ECO:0008006" key="3">
    <source>
        <dbReference type="Google" id="ProtNLM"/>
    </source>
</evidence>
<protein>
    <recommendedName>
        <fullName evidence="3">Nucleotidyl transferase AbiEii toxin, Type IV TA system</fullName>
    </recommendedName>
</protein>